<name>A0ABQ2K8U1_9NOCA</name>
<dbReference type="EMBL" id="BMNE01000002">
    <property type="protein sequence ID" value="GGN72463.1"/>
    <property type="molecule type" value="Genomic_DNA"/>
</dbReference>
<reference evidence="7" key="1">
    <citation type="journal article" date="2019" name="Int. J. Syst. Evol. Microbiol.">
        <title>The Global Catalogue of Microorganisms (GCM) 10K type strain sequencing project: providing services to taxonomists for standard genome sequencing and annotation.</title>
        <authorList>
            <consortium name="The Broad Institute Genomics Platform"/>
            <consortium name="The Broad Institute Genome Sequencing Center for Infectious Disease"/>
            <person name="Wu L."/>
            <person name="Ma J."/>
        </authorList>
    </citation>
    <scope>NUCLEOTIDE SEQUENCE [LARGE SCALE GENOMIC DNA]</scope>
    <source>
        <strain evidence="7">CGMCC 4.7329</strain>
    </source>
</reference>
<protein>
    <recommendedName>
        <fullName evidence="5">Putative glutamate--cysteine ligase 2</fullName>
        <ecNumber evidence="5">6.3.2.2</ecNumber>
    </recommendedName>
    <alternativeName>
        <fullName evidence="5">Gamma-glutamylcysteine synthetase 2</fullName>
        <shortName evidence="5">GCS 2</shortName>
        <shortName evidence="5">Gamma-GCS 2</shortName>
    </alternativeName>
</protein>
<evidence type="ECO:0000256" key="3">
    <source>
        <dbReference type="ARBA" id="ARBA00022840"/>
    </source>
</evidence>
<dbReference type="InterPro" id="IPR050141">
    <property type="entry name" value="GCL_type2/YbdK_subfam"/>
</dbReference>
<keyword evidence="1 5" id="KW-0436">Ligase</keyword>
<dbReference type="EC" id="6.3.2.2" evidence="5"/>
<comment type="similarity">
    <text evidence="5">Belongs to the glutamate--cysteine ligase type 2 family. YbdK subfamily.</text>
</comment>
<dbReference type="Gene3D" id="3.30.590.20">
    <property type="match status" value="1"/>
</dbReference>
<evidence type="ECO:0000313" key="7">
    <source>
        <dbReference type="Proteomes" id="UP000658127"/>
    </source>
</evidence>
<keyword evidence="2 5" id="KW-0547">Nucleotide-binding</keyword>
<dbReference type="NCBIfam" id="NF010042">
    <property type="entry name" value="PRK13517.1-2"/>
    <property type="match status" value="1"/>
</dbReference>
<dbReference type="GO" id="GO:0016874">
    <property type="term" value="F:ligase activity"/>
    <property type="evidence" value="ECO:0007669"/>
    <property type="project" value="UniProtKB-KW"/>
</dbReference>
<dbReference type="Proteomes" id="UP000658127">
    <property type="component" value="Unassembled WGS sequence"/>
</dbReference>
<organism evidence="6 7">
    <name type="scientific">Nocardia rhizosphaerihabitans</name>
    <dbReference type="NCBI Taxonomy" id="1691570"/>
    <lineage>
        <taxon>Bacteria</taxon>
        <taxon>Bacillati</taxon>
        <taxon>Actinomycetota</taxon>
        <taxon>Actinomycetes</taxon>
        <taxon>Mycobacteriales</taxon>
        <taxon>Nocardiaceae</taxon>
        <taxon>Nocardia</taxon>
    </lineage>
</organism>
<dbReference type="InterPro" id="IPR006336">
    <property type="entry name" value="GCS2"/>
</dbReference>
<comment type="function">
    <text evidence="5">ATP-dependent carboxylate-amine ligase which exhibits weak glutamate--cysteine ligase activity.</text>
</comment>
<dbReference type="NCBIfam" id="TIGR02050">
    <property type="entry name" value="gshA_cyan_rel"/>
    <property type="match status" value="1"/>
</dbReference>
<evidence type="ECO:0000256" key="5">
    <source>
        <dbReference type="HAMAP-Rule" id="MF_01609"/>
    </source>
</evidence>
<evidence type="ECO:0000256" key="1">
    <source>
        <dbReference type="ARBA" id="ARBA00022598"/>
    </source>
</evidence>
<sequence>MAGAIQSVPFPGSPRPTIGIEWEIALVDKVTRDLSNTASAVFDAVGDLRAYDGTPQVTKELLRNTVELVTGVHDTVGGAVDDLRGTMDAVRRAADPLGVDLFCAGTHPFAQWSAQQLTRSPHYDELIERTQWWGRQMLIWGVHVHVGVSHRDKVFPILNSLLLSYPHLLALSASSPMWSGDDTGYASNRALMFQQLPTAGLPFQFENWPQFEGFVHDQLKTGVFEQLGGMHWDIRPAPKWGTIEIRVCDGLSSRAELASVAALIHCLVVDLERRLDAGENLPTLPPWHVQENKWRAARYGLDAIVIVDDASNERLVTDDLMDLLNKLEPTAKRLGCADELAAVADIPRHGASYQRQRRVAAQSQGDLVAVVDSLVRELDQ</sequence>
<comment type="catalytic activity">
    <reaction evidence="4 5">
        <text>L-cysteine + L-glutamate + ATP = gamma-L-glutamyl-L-cysteine + ADP + phosphate + H(+)</text>
        <dbReference type="Rhea" id="RHEA:13285"/>
        <dbReference type="ChEBI" id="CHEBI:15378"/>
        <dbReference type="ChEBI" id="CHEBI:29985"/>
        <dbReference type="ChEBI" id="CHEBI:30616"/>
        <dbReference type="ChEBI" id="CHEBI:35235"/>
        <dbReference type="ChEBI" id="CHEBI:43474"/>
        <dbReference type="ChEBI" id="CHEBI:58173"/>
        <dbReference type="ChEBI" id="CHEBI:456216"/>
        <dbReference type="EC" id="6.3.2.2"/>
    </reaction>
</comment>
<proteinExistence type="inferred from homology"/>
<dbReference type="NCBIfam" id="NF010043">
    <property type="entry name" value="PRK13517.1-3"/>
    <property type="match status" value="1"/>
</dbReference>
<dbReference type="InterPro" id="IPR011793">
    <property type="entry name" value="YbdK"/>
</dbReference>
<keyword evidence="7" id="KW-1185">Reference proteome</keyword>
<dbReference type="NCBIfam" id="NF010044">
    <property type="entry name" value="PRK13517.1-4"/>
    <property type="match status" value="1"/>
</dbReference>
<evidence type="ECO:0000256" key="2">
    <source>
        <dbReference type="ARBA" id="ARBA00022741"/>
    </source>
</evidence>
<comment type="caution">
    <text evidence="6">The sequence shown here is derived from an EMBL/GenBank/DDBJ whole genome shotgun (WGS) entry which is preliminary data.</text>
</comment>
<dbReference type="PANTHER" id="PTHR36510">
    <property type="entry name" value="GLUTAMATE--CYSTEINE LIGASE 2-RELATED"/>
    <property type="match status" value="1"/>
</dbReference>
<dbReference type="SUPFAM" id="SSF55931">
    <property type="entry name" value="Glutamine synthetase/guanido kinase"/>
    <property type="match status" value="1"/>
</dbReference>
<gene>
    <name evidence="6" type="ORF">GCM10011610_13750</name>
</gene>
<dbReference type="PANTHER" id="PTHR36510:SF1">
    <property type="entry name" value="GLUTAMATE--CYSTEINE LIGASE 2-RELATED"/>
    <property type="match status" value="1"/>
</dbReference>
<evidence type="ECO:0000256" key="4">
    <source>
        <dbReference type="ARBA" id="ARBA00048819"/>
    </source>
</evidence>
<dbReference type="RefSeq" id="WP_189025184.1">
    <property type="nucleotide sequence ID" value="NZ_BMNE01000002.1"/>
</dbReference>
<accession>A0ABQ2K8U1</accession>
<dbReference type="Pfam" id="PF04107">
    <property type="entry name" value="GCS2"/>
    <property type="match status" value="1"/>
</dbReference>
<evidence type="ECO:0000313" key="6">
    <source>
        <dbReference type="EMBL" id="GGN72463.1"/>
    </source>
</evidence>
<dbReference type="InterPro" id="IPR014746">
    <property type="entry name" value="Gln_synth/guanido_kin_cat_dom"/>
</dbReference>
<dbReference type="HAMAP" id="MF_01609">
    <property type="entry name" value="Glu_cys_ligase_2"/>
    <property type="match status" value="1"/>
</dbReference>
<keyword evidence="3 5" id="KW-0067">ATP-binding</keyword>